<dbReference type="EMBL" id="CP111016">
    <property type="protein sequence ID" value="WAR04446.1"/>
    <property type="molecule type" value="Genomic_DNA"/>
</dbReference>
<comment type="subcellular location">
    <subcellularLocation>
        <location evidence="1">Membrane</location>
        <topology evidence="1">Multi-pass membrane protein</topology>
    </subcellularLocation>
</comment>
<name>A0ABY7E5Q3_MYAAR</name>
<evidence type="ECO:0000313" key="8">
    <source>
        <dbReference type="EMBL" id="WAR04122.1"/>
    </source>
</evidence>
<feature type="transmembrane region" description="Helical" evidence="7">
    <location>
        <begin position="31"/>
        <end position="51"/>
    </location>
</feature>
<evidence type="ECO:0000313" key="9">
    <source>
        <dbReference type="EMBL" id="WAR04446.1"/>
    </source>
</evidence>
<evidence type="ECO:0000256" key="4">
    <source>
        <dbReference type="ARBA" id="ARBA00022692"/>
    </source>
</evidence>
<accession>A0ABY7E5Q3</accession>
<dbReference type="EMBL" id="CP111016">
    <property type="protein sequence ID" value="WAR04122.1"/>
    <property type="molecule type" value="Genomic_DNA"/>
</dbReference>
<dbReference type="PANTHER" id="PTHR31592">
    <property type="entry name" value="TRANSMEMBRANE PROTEIN 192"/>
    <property type="match status" value="1"/>
</dbReference>
<evidence type="ECO:0000256" key="7">
    <source>
        <dbReference type="SAM" id="Phobius"/>
    </source>
</evidence>
<feature type="transmembrane region" description="Helical" evidence="7">
    <location>
        <begin position="80"/>
        <end position="100"/>
    </location>
</feature>
<protein>
    <recommendedName>
        <fullName evidence="3">Transmembrane protein 192</fullName>
    </recommendedName>
</protein>
<evidence type="ECO:0000256" key="6">
    <source>
        <dbReference type="ARBA" id="ARBA00023136"/>
    </source>
</evidence>
<dbReference type="Proteomes" id="UP001164746">
    <property type="component" value="Chromosome 5"/>
</dbReference>
<feature type="transmembrane region" description="Helical" evidence="7">
    <location>
        <begin position="116"/>
        <end position="136"/>
    </location>
</feature>
<sequence>MVSLSQDASRIGVWVCVFILPKLCTDEKCGVSAYALELFLVAGVWFIQLAIDRYYRNQHYRSRLFGYLNFYRQTRNIRRLPLVVASAALSILLITTQIIMEKCVHQVKCGPLSREGYIQIVVSVSCALQIGLLVIYSIRTIQFNRSGASPDVNQEELMTSFLQTNSISSDIGFRDAGLLDQVLEKQADMIRYLRQHNEQLSRRILTLSEENESLQLRKK</sequence>
<keyword evidence="6 7" id="KW-0472">Membrane</keyword>
<gene>
    <name evidence="8" type="ORF">MAR_019491</name>
    <name evidence="9" type="ORF">MAR_019815</name>
</gene>
<keyword evidence="5 7" id="KW-1133">Transmembrane helix</keyword>
<evidence type="ECO:0000256" key="1">
    <source>
        <dbReference type="ARBA" id="ARBA00004141"/>
    </source>
</evidence>
<dbReference type="Pfam" id="PF14802">
    <property type="entry name" value="TMEM192"/>
    <property type="match status" value="1"/>
</dbReference>
<evidence type="ECO:0000313" key="10">
    <source>
        <dbReference type="Proteomes" id="UP001164746"/>
    </source>
</evidence>
<comment type="similarity">
    <text evidence="2">Belongs to the TMEM192 family.</text>
</comment>
<keyword evidence="4 7" id="KW-0812">Transmembrane</keyword>
<organism evidence="8 10">
    <name type="scientific">Mya arenaria</name>
    <name type="common">Soft-shell clam</name>
    <dbReference type="NCBI Taxonomy" id="6604"/>
    <lineage>
        <taxon>Eukaryota</taxon>
        <taxon>Metazoa</taxon>
        <taxon>Spiralia</taxon>
        <taxon>Lophotrochozoa</taxon>
        <taxon>Mollusca</taxon>
        <taxon>Bivalvia</taxon>
        <taxon>Autobranchia</taxon>
        <taxon>Heteroconchia</taxon>
        <taxon>Euheterodonta</taxon>
        <taxon>Imparidentia</taxon>
        <taxon>Neoheterodontei</taxon>
        <taxon>Myida</taxon>
        <taxon>Myoidea</taxon>
        <taxon>Myidae</taxon>
        <taxon>Mya</taxon>
    </lineage>
</organism>
<keyword evidence="10" id="KW-1185">Reference proteome</keyword>
<dbReference type="InterPro" id="IPR029399">
    <property type="entry name" value="TMEM192"/>
</dbReference>
<evidence type="ECO:0000256" key="2">
    <source>
        <dbReference type="ARBA" id="ARBA00006314"/>
    </source>
</evidence>
<proteinExistence type="inferred from homology"/>
<evidence type="ECO:0000256" key="3">
    <source>
        <dbReference type="ARBA" id="ARBA00014635"/>
    </source>
</evidence>
<reference evidence="8" key="1">
    <citation type="submission" date="2022-11" db="EMBL/GenBank/DDBJ databases">
        <title>Centuries of genome instability and evolution in soft-shell clam transmissible cancer (bioRxiv).</title>
        <authorList>
            <person name="Hart S.F.M."/>
            <person name="Yonemitsu M.A."/>
            <person name="Giersch R.M."/>
            <person name="Beal B.F."/>
            <person name="Arriagada G."/>
            <person name="Davis B.W."/>
            <person name="Ostrander E.A."/>
            <person name="Goff S.P."/>
            <person name="Metzger M.J."/>
        </authorList>
    </citation>
    <scope>NUCLEOTIDE SEQUENCE</scope>
    <source>
        <strain evidence="8">MELC-2E11</strain>
        <tissue evidence="8">Siphon/mantle</tissue>
    </source>
</reference>
<evidence type="ECO:0000256" key="5">
    <source>
        <dbReference type="ARBA" id="ARBA00022989"/>
    </source>
</evidence>
<dbReference type="PANTHER" id="PTHR31592:SF1">
    <property type="entry name" value="TRANSMEMBRANE PROTEIN 192"/>
    <property type="match status" value="1"/>
</dbReference>